<evidence type="ECO:0000313" key="6">
    <source>
        <dbReference type="EMBL" id="SDW84553.1"/>
    </source>
</evidence>
<evidence type="ECO:0000256" key="4">
    <source>
        <dbReference type="SAM" id="Phobius"/>
    </source>
</evidence>
<keyword evidence="7" id="KW-1185">Reference proteome</keyword>
<name>A0A8X8IEL8_9BACT</name>
<proteinExistence type="inferred from homology"/>
<comment type="caution">
    <text evidence="6">The sequence shown here is derived from an EMBL/GenBank/DDBJ whole genome shotgun (WGS) entry which is preliminary data.</text>
</comment>
<dbReference type="PANTHER" id="PTHR43179:SF12">
    <property type="entry name" value="GALACTOFURANOSYLTRANSFERASE GLFT2"/>
    <property type="match status" value="1"/>
</dbReference>
<keyword evidence="4" id="KW-1133">Transmembrane helix</keyword>
<gene>
    <name evidence="6" type="ORF">SAMN05444410_106115</name>
</gene>
<organism evidence="6 7">
    <name type="scientific">Hydrobacter penzbergensis</name>
    <dbReference type="NCBI Taxonomy" id="1235997"/>
    <lineage>
        <taxon>Bacteria</taxon>
        <taxon>Pseudomonadati</taxon>
        <taxon>Bacteroidota</taxon>
        <taxon>Chitinophagia</taxon>
        <taxon>Chitinophagales</taxon>
        <taxon>Chitinophagaceae</taxon>
        <taxon>Hydrobacter</taxon>
    </lineage>
</organism>
<reference evidence="6 7" key="1">
    <citation type="submission" date="2016-10" db="EMBL/GenBank/DDBJ databases">
        <authorList>
            <person name="Varghese N."/>
            <person name="Submissions S."/>
        </authorList>
    </citation>
    <scope>NUCLEOTIDE SEQUENCE [LARGE SCALE GENOMIC DNA]</scope>
    <source>
        <strain evidence="6 7">DSM 25353</strain>
    </source>
</reference>
<protein>
    <recommendedName>
        <fullName evidence="5">Glycosyltransferase 2-like domain-containing protein</fullName>
    </recommendedName>
</protein>
<dbReference type="EMBL" id="FNNO01000006">
    <property type="protein sequence ID" value="SDW84553.1"/>
    <property type="molecule type" value="Genomic_DNA"/>
</dbReference>
<keyword evidence="2" id="KW-0328">Glycosyltransferase</keyword>
<dbReference type="AlphaFoldDB" id="A0A8X8IEL8"/>
<dbReference type="SUPFAM" id="SSF53448">
    <property type="entry name" value="Nucleotide-diphospho-sugar transferases"/>
    <property type="match status" value="1"/>
</dbReference>
<evidence type="ECO:0000256" key="1">
    <source>
        <dbReference type="ARBA" id="ARBA00006739"/>
    </source>
</evidence>
<feature type="transmembrane region" description="Helical" evidence="4">
    <location>
        <begin position="255"/>
        <end position="278"/>
    </location>
</feature>
<keyword evidence="3" id="KW-0808">Transferase</keyword>
<dbReference type="CDD" id="cd04186">
    <property type="entry name" value="GT_2_like_c"/>
    <property type="match status" value="1"/>
</dbReference>
<keyword evidence="4" id="KW-0472">Membrane</keyword>
<comment type="similarity">
    <text evidence="1">Belongs to the glycosyltransferase 2 family.</text>
</comment>
<dbReference type="Pfam" id="PF00535">
    <property type="entry name" value="Glycos_transf_2"/>
    <property type="match status" value="1"/>
</dbReference>
<dbReference type="InterPro" id="IPR029044">
    <property type="entry name" value="Nucleotide-diphossugar_trans"/>
</dbReference>
<evidence type="ECO:0000259" key="5">
    <source>
        <dbReference type="Pfam" id="PF00535"/>
    </source>
</evidence>
<dbReference type="RefSeq" id="WP_092723580.1">
    <property type="nucleotide sequence ID" value="NZ_FNNO01000006.1"/>
</dbReference>
<sequence length="305" mass="34734">MNSSVAIIVLNWNSFEVTNDCLHSLAGLTHPSYKVILVDNASADGSADQLAAAHPQVVFLRSSANLGFTGGNNIGLRYALQNGFTYSLILNNDTLAEPDFLAKLTAYMDAHREAGAVQPRIFYQHNRQLLWNGGSYYNRFLGWSYTLGEAKHTHPKYAIRKEVDWITGCAFLVRNSVLQQSGLFADKFFLYNEDVDLSFRIRKLGYPLVYEPDAVIYHIAGMSTKSKTKSKEGYVHPLAHYYNQRNRLWIIKQYTPWYCVPSVALFNFGYLVMVLGYFTMRGRFQKLKAMTRAIKDGIFDSIQYP</sequence>
<evidence type="ECO:0000313" key="7">
    <source>
        <dbReference type="Proteomes" id="UP000198711"/>
    </source>
</evidence>
<dbReference type="Gene3D" id="3.90.550.10">
    <property type="entry name" value="Spore Coat Polysaccharide Biosynthesis Protein SpsA, Chain A"/>
    <property type="match status" value="1"/>
</dbReference>
<dbReference type="Proteomes" id="UP000198711">
    <property type="component" value="Unassembled WGS sequence"/>
</dbReference>
<keyword evidence="4" id="KW-0812">Transmembrane</keyword>
<accession>A0A8X8IEL8</accession>
<dbReference type="PANTHER" id="PTHR43179">
    <property type="entry name" value="RHAMNOSYLTRANSFERASE WBBL"/>
    <property type="match status" value="1"/>
</dbReference>
<evidence type="ECO:0000256" key="2">
    <source>
        <dbReference type="ARBA" id="ARBA00022676"/>
    </source>
</evidence>
<feature type="domain" description="Glycosyltransferase 2-like" evidence="5">
    <location>
        <begin position="7"/>
        <end position="163"/>
    </location>
</feature>
<dbReference type="InterPro" id="IPR001173">
    <property type="entry name" value="Glyco_trans_2-like"/>
</dbReference>
<dbReference type="GO" id="GO:0016757">
    <property type="term" value="F:glycosyltransferase activity"/>
    <property type="evidence" value="ECO:0007669"/>
    <property type="project" value="UniProtKB-KW"/>
</dbReference>
<evidence type="ECO:0000256" key="3">
    <source>
        <dbReference type="ARBA" id="ARBA00022679"/>
    </source>
</evidence>